<reference evidence="2" key="1">
    <citation type="submission" date="2018-05" db="EMBL/GenBank/DDBJ databases">
        <authorList>
            <person name="Cea G.-C."/>
            <person name="William W."/>
        </authorList>
    </citation>
    <scope>NUCLEOTIDE SEQUENCE [LARGE SCALE GENOMIC DNA]</scope>
    <source>
        <strain evidence="2">DB21MT 5</strain>
    </source>
</reference>
<organism evidence="1 2">
    <name type="scientific">Moritella yayanosii</name>
    <dbReference type="NCBI Taxonomy" id="69539"/>
    <lineage>
        <taxon>Bacteria</taxon>
        <taxon>Pseudomonadati</taxon>
        <taxon>Pseudomonadota</taxon>
        <taxon>Gammaproteobacteria</taxon>
        <taxon>Alteromonadales</taxon>
        <taxon>Moritellaceae</taxon>
        <taxon>Moritella</taxon>
    </lineage>
</organism>
<dbReference type="KEGG" id="mya:MORIYA_1798"/>
<proteinExistence type="predicted"/>
<protein>
    <submittedName>
        <fullName evidence="1">Uncharacterized protein</fullName>
    </submittedName>
</protein>
<evidence type="ECO:0000313" key="1">
    <source>
        <dbReference type="EMBL" id="SQD78276.1"/>
    </source>
</evidence>
<dbReference type="AlphaFoldDB" id="A0A330LQ09"/>
<accession>A0A330LQ09</accession>
<name>A0A330LQ09_9GAMM</name>
<gene>
    <name evidence="1" type="ORF">MORIYA_1798</name>
</gene>
<evidence type="ECO:0000313" key="2">
    <source>
        <dbReference type="Proteomes" id="UP000250163"/>
    </source>
</evidence>
<sequence>MLPNKHHYIPVLINKREMENGLDRKKMVALSNYFALRFHVPRIRKPIWTLLLKHSKK</sequence>
<dbReference type="Proteomes" id="UP000250163">
    <property type="component" value="Chromosome MORIYA"/>
</dbReference>
<keyword evidence="2" id="KW-1185">Reference proteome</keyword>
<dbReference type="EMBL" id="LS483250">
    <property type="protein sequence ID" value="SQD78276.1"/>
    <property type="molecule type" value="Genomic_DNA"/>
</dbReference>